<dbReference type="SUPFAM" id="SSF52540">
    <property type="entry name" value="P-loop containing nucleoside triphosphate hydrolases"/>
    <property type="match status" value="1"/>
</dbReference>
<dbReference type="Pfam" id="PF12780">
    <property type="entry name" value="AAA_8"/>
    <property type="match status" value="1"/>
</dbReference>
<accession>A0AAV0AY94</accession>
<feature type="domain" description="Dynein 2 heavy chain 1 cytoplasmic ATPase lid" evidence="2">
    <location>
        <begin position="133"/>
        <end position="186"/>
    </location>
</feature>
<organism evidence="3 4">
    <name type="scientific">Phakopsora pachyrhizi</name>
    <name type="common">Asian soybean rust disease fungus</name>
    <dbReference type="NCBI Taxonomy" id="170000"/>
    <lineage>
        <taxon>Eukaryota</taxon>
        <taxon>Fungi</taxon>
        <taxon>Dikarya</taxon>
        <taxon>Basidiomycota</taxon>
        <taxon>Pucciniomycotina</taxon>
        <taxon>Pucciniomycetes</taxon>
        <taxon>Pucciniales</taxon>
        <taxon>Phakopsoraceae</taxon>
        <taxon>Phakopsora</taxon>
    </lineage>
</organism>
<dbReference type="PANTHER" id="PTHR46532">
    <property type="entry name" value="MALE FERTILITY FACTOR KL5"/>
    <property type="match status" value="1"/>
</dbReference>
<reference evidence="3" key="1">
    <citation type="submission" date="2022-06" db="EMBL/GenBank/DDBJ databases">
        <authorList>
            <consortium name="SYNGENTA / RWTH Aachen University"/>
        </authorList>
    </citation>
    <scope>NUCLEOTIDE SEQUENCE</scope>
</reference>
<dbReference type="AlphaFoldDB" id="A0AAV0AY94"/>
<feature type="domain" description="Dynein heavy chain AAA module D4" evidence="1">
    <location>
        <begin position="212"/>
        <end position="354"/>
    </location>
</feature>
<dbReference type="EMBL" id="CALTRL010001788">
    <property type="protein sequence ID" value="CAH7673723.1"/>
    <property type="molecule type" value="Genomic_DNA"/>
</dbReference>
<comment type="caution">
    <text evidence="3">The sequence shown here is derived from an EMBL/GenBank/DDBJ whole genome shotgun (WGS) entry which is preliminary data.</text>
</comment>
<dbReference type="InterPro" id="IPR054354">
    <property type="entry name" value="DYNC2H1-like_lid"/>
</dbReference>
<dbReference type="InterPro" id="IPR026983">
    <property type="entry name" value="DHC"/>
</dbReference>
<protein>
    <submittedName>
        <fullName evidence="3">Uncharacterized protein</fullName>
    </submittedName>
</protein>
<dbReference type="Proteomes" id="UP001153365">
    <property type="component" value="Unassembled WGS sequence"/>
</dbReference>
<sequence>MTLFSALCKLSEMDVVGLNFSSATTPELVLKTFDQHCKYKKTSTWTVLPPIQIGKWTVIFCHEINLPAADKYATQRTLDKVWIKLEYIQFLGACNPPTDPGLVTLSQRLLRHAPLVMVDYPGEASLKQIYGAFNQAVLKVLPSLCGHAEPLTSAMVKFYLSSQKRFTADGQAHYVYSPWELTRWRDGRDKTPEVHKVHNSCSFAPTASTLTTLSLFVAWMNGLSIFQIKVHNKYSADDFDNDLQTVLLRAECKAEKICFIIDESNALDSGFLERMNTLLVNAQAPDLFEGNELASLMTVCKEGAQQDGVILDSPDKLYQWFTQQVSKNLHFVFTMNPPKNGLASRAATSPALFN</sequence>
<dbReference type="Gene3D" id="1.20.920.30">
    <property type="match status" value="1"/>
</dbReference>
<proteinExistence type="predicted"/>
<dbReference type="GO" id="GO:0007018">
    <property type="term" value="P:microtubule-based movement"/>
    <property type="evidence" value="ECO:0007669"/>
    <property type="project" value="InterPro"/>
</dbReference>
<keyword evidence="4" id="KW-1185">Reference proteome</keyword>
<dbReference type="PANTHER" id="PTHR46532:SF13">
    <property type="entry name" value="CYTOPLASMIC DYNEIN 1 HEAVY CHAIN 1"/>
    <property type="match status" value="1"/>
</dbReference>
<dbReference type="Gene3D" id="3.40.50.300">
    <property type="entry name" value="P-loop containing nucleotide triphosphate hydrolases"/>
    <property type="match status" value="2"/>
</dbReference>
<dbReference type="GO" id="GO:0051959">
    <property type="term" value="F:dynein light intermediate chain binding"/>
    <property type="evidence" value="ECO:0007669"/>
    <property type="project" value="InterPro"/>
</dbReference>
<dbReference type="GO" id="GO:0045505">
    <property type="term" value="F:dynein intermediate chain binding"/>
    <property type="evidence" value="ECO:0007669"/>
    <property type="project" value="InterPro"/>
</dbReference>
<name>A0AAV0AY94_PHAPC</name>
<dbReference type="Pfam" id="PF22597">
    <property type="entry name" value="DYN_lid"/>
    <property type="match status" value="1"/>
</dbReference>
<dbReference type="InterPro" id="IPR027417">
    <property type="entry name" value="P-loop_NTPase"/>
</dbReference>
<dbReference type="GO" id="GO:0005858">
    <property type="term" value="C:axonemal dynein complex"/>
    <property type="evidence" value="ECO:0007669"/>
    <property type="project" value="TreeGrafter"/>
</dbReference>
<evidence type="ECO:0000259" key="2">
    <source>
        <dbReference type="Pfam" id="PF22597"/>
    </source>
</evidence>
<gene>
    <name evidence="3" type="ORF">PPACK8108_LOCUS8609</name>
</gene>
<evidence type="ECO:0000259" key="1">
    <source>
        <dbReference type="Pfam" id="PF12780"/>
    </source>
</evidence>
<evidence type="ECO:0000313" key="3">
    <source>
        <dbReference type="EMBL" id="CAH7673723.1"/>
    </source>
</evidence>
<evidence type="ECO:0000313" key="4">
    <source>
        <dbReference type="Proteomes" id="UP001153365"/>
    </source>
</evidence>
<dbReference type="InterPro" id="IPR024317">
    <property type="entry name" value="Dynein_heavy_chain_D4_dom"/>
</dbReference>